<accession>A0A0S2TBX7</accession>
<dbReference type="Proteomes" id="UP000055136">
    <property type="component" value="Chromosome"/>
</dbReference>
<dbReference type="CDD" id="cd02440">
    <property type="entry name" value="AdoMet_MTases"/>
    <property type="match status" value="1"/>
</dbReference>
<evidence type="ECO:0000259" key="1">
    <source>
        <dbReference type="Pfam" id="PF08242"/>
    </source>
</evidence>
<dbReference type="SUPFAM" id="SSF53335">
    <property type="entry name" value="S-adenosyl-L-methionine-dependent methyltransferases"/>
    <property type="match status" value="1"/>
</dbReference>
<dbReference type="InterPro" id="IPR029063">
    <property type="entry name" value="SAM-dependent_MTases_sf"/>
</dbReference>
<keyword evidence="3" id="KW-1185">Reference proteome</keyword>
<dbReference type="Pfam" id="PF08242">
    <property type="entry name" value="Methyltransf_12"/>
    <property type="match status" value="1"/>
</dbReference>
<evidence type="ECO:0000313" key="3">
    <source>
        <dbReference type="Proteomes" id="UP000055136"/>
    </source>
</evidence>
<dbReference type="PANTHER" id="PTHR43861:SF1">
    <property type="entry name" value="TRANS-ACONITATE 2-METHYLTRANSFERASE"/>
    <property type="match status" value="1"/>
</dbReference>
<dbReference type="EMBL" id="CP013099">
    <property type="protein sequence ID" value="ALP52648.1"/>
    <property type="molecule type" value="Genomic_DNA"/>
</dbReference>
<feature type="domain" description="Methyltransferase type 12" evidence="1">
    <location>
        <begin position="54"/>
        <end position="148"/>
    </location>
</feature>
<dbReference type="PANTHER" id="PTHR43861">
    <property type="entry name" value="TRANS-ACONITATE 2-METHYLTRANSFERASE-RELATED"/>
    <property type="match status" value="1"/>
</dbReference>
<dbReference type="STRING" id="1748243.Tel_05520"/>
<dbReference type="InterPro" id="IPR013217">
    <property type="entry name" value="Methyltransf_12"/>
</dbReference>
<proteinExistence type="predicted"/>
<dbReference type="Gene3D" id="3.40.50.150">
    <property type="entry name" value="Vaccinia Virus protein VP39"/>
    <property type="match status" value="1"/>
</dbReference>
<name>A0A0S2TBX7_9GAMM</name>
<gene>
    <name evidence="2" type="ORF">Tel_05520</name>
</gene>
<organism evidence="2 3">
    <name type="scientific">Candidatus Tenderia electrophaga</name>
    <dbReference type="NCBI Taxonomy" id="1748243"/>
    <lineage>
        <taxon>Bacteria</taxon>
        <taxon>Pseudomonadati</taxon>
        <taxon>Pseudomonadota</taxon>
        <taxon>Gammaproteobacteria</taxon>
        <taxon>Candidatus Tenderiales</taxon>
        <taxon>Candidatus Tenderiaceae</taxon>
        <taxon>Candidatus Tenderia</taxon>
    </lineage>
</organism>
<dbReference type="KEGG" id="tee:Tel_05520"/>
<dbReference type="AlphaFoldDB" id="A0A0S2TBX7"/>
<protein>
    <recommendedName>
        <fullName evidence="1">Methyltransferase type 12 domain-containing protein</fullName>
    </recommendedName>
</protein>
<evidence type="ECO:0000313" key="2">
    <source>
        <dbReference type="EMBL" id="ALP52648.1"/>
    </source>
</evidence>
<sequence>MLRTYILNNRDYYEQAYSGGYGIQYPEGHVIRVFNKILKGDLGLPAKQGSRLFDFGCGNGTHARFFFENGFDVYGMDVSETAIAACKARLPEIQDQFFIAQPDPANNPELEQRFDVALANQVLYFLSPTDMRHSVDYLYHHMHPGAVLVATMVGTKNYYYNYATAQQDGLHRVELPTGKTLHIQFTADRDELIDKFRPFEPMHIGYYDSVIYEREGSGFHFLYVGRKPQG</sequence>
<reference evidence="2" key="1">
    <citation type="submission" date="2015-10" db="EMBL/GenBank/DDBJ databases">
        <title>Description of Candidatus Tenderia electrophaga gen. nov, sp. nov., an Uncultivated Electroautotroph from a Biocathode Enrichment.</title>
        <authorList>
            <person name="Eddie B.J."/>
            <person name="Malanoski A.P."/>
            <person name="Wang Z."/>
            <person name="Hall R.J."/>
            <person name="Oh S.D."/>
            <person name="Heiner C."/>
            <person name="Lin B."/>
            <person name="Strycharz-Glaven S.M."/>
        </authorList>
    </citation>
    <scope>NUCLEOTIDE SEQUENCE [LARGE SCALE GENOMIC DNA]</scope>
    <source>
        <strain evidence="2">NRL1</strain>
    </source>
</reference>